<name>A0A6P1M3M3_9BACT</name>
<dbReference type="EMBL" id="CP047593">
    <property type="protein sequence ID" value="QHI68421.1"/>
    <property type="molecule type" value="Genomic_DNA"/>
</dbReference>
<evidence type="ECO:0000313" key="1">
    <source>
        <dbReference type="EMBL" id="QHI68421.1"/>
    </source>
</evidence>
<accession>A0A6P1M3M3</accession>
<dbReference type="Proteomes" id="UP000464954">
    <property type="component" value="Chromosome"/>
</dbReference>
<keyword evidence="2" id="KW-1185">Reference proteome</keyword>
<reference evidence="1 2" key="1">
    <citation type="submission" date="2020-01" db="EMBL/GenBank/DDBJ databases">
        <title>Ponticoccus aerotolerans gen. nov., sp. nov., an anaerobic bacterium and proposal of Ponticoccusceae fam. nov., Ponticoccusles ord. nov. and Ponticoccuse classis nov. in the phylum Kiritimatiellaeota.</title>
        <authorList>
            <person name="Zhou L.Y."/>
            <person name="Du Z.J."/>
        </authorList>
    </citation>
    <scope>NUCLEOTIDE SEQUENCE [LARGE SCALE GENOMIC DNA]</scope>
    <source>
        <strain evidence="1 2">S-5007</strain>
    </source>
</reference>
<dbReference type="AlphaFoldDB" id="A0A6P1M3M3"/>
<gene>
    <name evidence="1" type="ORF">GT409_02770</name>
</gene>
<evidence type="ECO:0000313" key="2">
    <source>
        <dbReference type="Proteomes" id="UP000464954"/>
    </source>
</evidence>
<protein>
    <submittedName>
        <fullName evidence="1">Uncharacterized protein</fullName>
    </submittedName>
</protein>
<proteinExistence type="predicted"/>
<dbReference type="RefSeq" id="WP_160626726.1">
    <property type="nucleotide sequence ID" value="NZ_CP047593.1"/>
</dbReference>
<dbReference type="KEGG" id="taer:GT409_02770"/>
<sequence>MSDRQDVTKLILISPVTCCGDGQSQSQEEPFSFELIPGNYFLGISIKGDDLKNVEILGFNFYGKVKEDDRIKVNPKWALPLDEIVSIPLSASKMRLRQIIKMILKAHPDFLEGAAND</sequence>
<organism evidence="1 2">
    <name type="scientific">Tichowtungia aerotolerans</name>
    <dbReference type="NCBI Taxonomy" id="2697043"/>
    <lineage>
        <taxon>Bacteria</taxon>
        <taxon>Pseudomonadati</taxon>
        <taxon>Kiritimatiellota</taxon>
        <taxon>Tichowtungiia</taxon>
        <taxon>Tichowtungiales</taxon>
        <taxon>Tichowtungiaceae</taxon>
        <taxon>Tichowtungia</taxon>
    </lineage>
</organism>